<evidence type="ECO:0000313" key="1">
    <source>
        <dbReference type="EMBL" id="MDH5821799.1"/>
    </source>
</evidence>
<accession>A0ABT6J4R6</accession>
<dbReference type="EMBL" id="JARXRM010000012">
    <property type="protein sequence ID" value="MDH5821799.1"/>
    <property type="molecule type" value="Genomic_DNA"/>
</dbReference>
<evidence type="ECO:0000313" key="2">
    <source>
        <dbReference type="Proteomes" id="UP001156940"/>
    </source>
</evidence>
<gene>
    <name evidence="1" type="ORF">QFW77_02150</name>
</gene>
<evidence type="ECO:0008006" key="3">
    <source>
        <dbReference type="Google" id="ProtNLM"/>
    </source>
</evidence>
<dbReference type="RefSeq" id="WP_280572584.1">
    <property type="nucleotide sequence ID" value="NZ_JARXRM010000012.1"/>
</dbReference>
<organism evidence="1 2">
    <name type="scientific">Luteimonas endophytica</name>
    <dbReference type="NCBI Taxonomy" id="3042023"/>
    <lineage>
        <taxon>Bacteria</taxon>
        <taxon>Pseudomonadati</taxon>
        <taxon>Pseudomonadota</taxon>
        <taxon>Gammaproteobacteria</taxon>
        <taxon>Lysobacterales</taxon>
        <taxon>Lysobacteraceae</taxon>
        <taxon>Luteimonas</taxon>
    </lineage>
</organism>
<reference evidence="1 2" key="1">
    <citation type="submission" date="2023-04" db="EMBL/GenBank/DDBJ databases">
        <title>Luteimonas endophyticus RD2P54.</title>
        <authorList>
            <person name="Sun J.-Q."/>
        </authorList>
    </citation>
    <scope>NUCLEOTIDE SEQUENCE [LARGE SCALE GENOMIC DNA]</scope>
    <source>
        <strain evidence="1 2">RD2P54</strain>
    </source>
</reference>
<protein>
    <recommendedName>
        <fullName evidence="3">Integron gene cassette protein</fullName>
    </recommendedName>
</protein>
<sequence length="92" mass="10121">MTEHHDVDLEKRLLAAAVFELRMLLSSYLDPQDQSAAAAAAQLAYAFHNQALSALSGQPFDVPQALDGLTRLEPQLGSAYLQHFRRVVTNEA</sequence>
<proteinExistence type="predicted"/>
<dbReference type="Proteomes" id="UP001156940">
    <property type="component" value="Unassembled WGS sequence"/>
</dbReference>
<comment type="caution">
    <text evidence="1">The sequence shown here is derived from an EMBL/GenBank/DDBJ whole genome shotgun (WGS) entry which is preliminary data.</text>
</comment>
<name>A0ABT6J4R6_9GAMM</name>
<keyword evidence="2" id="KW-1185">Reference proteome</keyword>